<dbReference type="Proteomes" id="UP001055879">
    <property type="component" value="Linkage Group LG09"/>
</dbReference>
<name>A0ACB9A0D7_ARCLA</name>
<evidence type="ECO:0000313" key="2">
    <source>
        <dbReference type="Proteomes" id="UP001055879"/>
    </source>
</evidence>
<dbReference type="EMBL" id="CM042055">
    <property type="protein sequence ID" value="KAI3703080.1"/>
    <property type="molecule type" value="Genomic_DNA"/>
</dbReference>
<reference evidence="2" key="1">
    <citation type="journal article" date="2022" name="Mol. Ecol. Resour.">
        <title>The genomes of chicory, endive, great burdock and yacon provide insights into Asteraceae palaeo-polyploidization history and plant inulin production.</title>
        <authorList>
            <person name="Fan W."/>
            <person name="Wang S."/>
            <person name="Wang H."/>
            <person name="Wang A."/>
            <person name="Jiang F."/>
            <person name="Liu H."/>
            <person name="Zhao H."/>
            <person name="Xu D."/>
            <person name="Zhang Y."/>
        </authorList>
    </citation>
    <scope>NUCLEOTIDE SEQUENCE [LARGE SCALE GENOMIC DNA]</scope>
    <source>
        <strain evidence="2">cv. Niubang</strain>
    </source>
</reference>
<protein>
    <submittedName>
        <fullName evidence="1">Uncharacterized protein</fullName>
    </submittedName>
</protein>
<proteinExistence type="predicted"/>
<organism evidence="1 2">
    <name type="scientific">Arctium lappa</name>
    <name type="common">Greater burdock</name>
    <name type="synonym">Lappa major</name>
    <dbReference type="NCBI Taxonomy" id="4217"/>
    <lineage>
        <taxon>Eukaryota</taxon>
        <taxon>Viridiplantae</taxon>
        <taxon>Streptophyta</taxon>
        <taxon>Embryophyta</taxon>
        <taxon>Tracheophyta</taxon>
        <taxon>Spermatophyta</taxon>
        <taxon>Magnoliopsida</taxon>
        <taxon>eudicotyledons</taxon>
        <taxon>Gunneridae</taxon>
        <taxon>Pentapetalae</taxon>
        <taxon>asterids</taxon>
        <taxon>campanulids</taxon>
        <taxon>Asterales</taxon>
        <taxon>Asteraceae</taxon>
        <taxon>Carduoideae</taxon>
        <taxon>Cardueae</taxon>
        <taxon>Arctiinae</taxon>
        <taxon>Arctium</taxon>
    </lineage>
</organism>
<reference evidence="1 2" key="2">
    <citation type="journal article" date="2022" name="Mol. Ecol. Resour.">
        <title>The genomes of chicory, endive, great burdock and yacon provide insights into Asteraceae paleo-polyploidization history and plant inulin production.</title>
        <authorList>
            <person name="Fan W."/>
            <person name="Wang S."/>
            <person name="Wang H."/>
            <person name="Wang A."/>
            <person name="Jiang F."/>
            <person name="Liu H."/>
            <person name="Zhao H."/>
            <person name="Xu D."/>
            <person name="Zhang Y."/>
        </authorList>
    </citation>
    <scope>NUCLEOTIDE SEQUENCE [LARGE SCALE GENOMIC DNA]</scope>
    <source>
        <strain evidence="2">cv. Niubang</strain>
    </source>
</reference>
<gene>
    <name evidence="1" type="ORF">L6452_28835</name>
</gene>
<comment type="caution">
    <text evidence="1">The sequence shown here is derived from an EMBL/GenBank/DDBJ whole genome shotgun (WGS) entry which is preliminary data.</text>
</comment>
<evidence type="ECO:0000313" key="1">
    <source>
        <dbReference type="EMBL" id="KAI3703080.1"/>
    </source>
</evidence>
<accession>A0ACB9A0D7</accession>
<keyword evidence="2" id="KW-1185">Reference proteome</keyword>
<sequence length="76" mass="8623">MPPMVSESCLGSTQTSFKWIEDDEKDQNHRLVAGNFNSTVQRRCADSSLSNFPGCKTPFSFFVKKDLIFLWTCLPS</sequence>